<keyword evidence="8" id="KW-1185">Reference proteome</keyword>
<evidence type="ECO:0000256" key="4">
    <source>
        <dbReference type="ARBA" id="ARBA00023054"/>
    </source>
</evidence>
<dbReference type="InterPro" id="IPR007793">
    <property type="entry name" value="DivIVA_fam"/>
</dbReference>
<gene>
    <name evidence="7" type="ORF">C4B24_00100</name>
</gene>
<dbReference type="Gene3D" id="6.10.250.660">
    <property type="match status" value="1"/>
</dbReference>
<evidence type="ECO:0008006" key="9">
    <source>
        <dbReference type="Google" id="ProtNLM"/>
    </source>
</evidence>
<feature type="coiled-coil region" evidence="6">
    <location>
        <begin position="60"/>
        <end position="102"/>
    </location>
</feature>
<sequence length="107" mass="12631">MKKLNLKSELILNKKFSTELSGYNAKEVDQYLDEILSDYRVYEEKVRVQRLSINEKNELLSDRDEEIERMTLEIETLKSQLSKAEEASSGSLKQEIEELKRQFSKIK</sequence>
<comment type="subcellular location">
    <subcellularLocation>
        <location evidence="1">Cytoplasm</location>
    </subcellularLocation>
</comment>
<dbReference type="NCBIfam" id="TIGR03544">
    <property type="entry name" value="DivI1A_domain"/>
    <property type="match status" value="1"/>
</dbReference>
<keyword evidence="2" id="KW-0963">Cytoplasm</keyword>
<dbReference type="Proteomes" id="UP000294192">
    <property type="component" value="Unassembled WGS sequence"/>
</dbReference>
<proteinExistence type="predicted"/>
<dbReference type="GO" id="GO:0051301">
    <property type="term" value="P:cell division"/>
    <property type="evidence" value="ECO:0007669"/>
    <property type="project" value="UniProtKB-KW"/>
</dbReference>
<evidence type="ECO:0000256" key="3">
    <source>
        <dbReference type="ARBA" id="ARBA00022618"/>
    </source>
</evidence>
<keyword evidence="3" id="KW-0132">Cell division</keyword>
<reference evidence="7 8" key="1">
    <citation type="submission" date="2018-02" db="EMBL/GenBank/DDBJ databases">
        <title>Mycoplasma marinum and Mycoplasma todarodis sp. nov., moderately halophilic and psychrotolerant mycoplasmas isolated from cephalopods.</title>
        <authorList>
            <person name="Viver T."/>
        </authorList>
    </citation>
    <scope>NUCLEOTIDE SEQUENCE [LARGE SCALE GENOMIC DNA]</scope>
    <source>
        <strain evidence="7 8">PE</strain>
    </source>
</reference>
<evidence type="ECO:0000313" key="8">
    <source>
        <dbReference type="Proteomes" id="UP000294192"/>
    </source>
</evidence>
<dbReference type="OrthoDB" id="389699at2"/>
<dbReference type="EMBL" id="PSZO01000001">
    <property type="protein sequence ID" value="TCG12001.1"/>
    <property type="molecule type" value="Genomic_DNA"/>
</dbReference>
<evidence type="ECO:0000256" key="2">
    <source>
        <dbReference type="ARBA" id="ARBA00022490"/>
    </source>
</evidence>
<protein>
    <recommendedName>
        <fullName evidence="9">DivIVA domain-containing protein</fullName>
    </recommendedName>
</protein>
<name>A0A4R0XMQ9_9MOLU</name>
<evidence type="ECO:0000313" key="7">
    <source>
        <dbReference type="EMBL" id="TCG12001.1"/>
    </source>
</evidence>
<keyword evidence="5" id="KW-0131">Cell cycle</keyword>
<evidence type="ECO:0000256" key="1">
    <source>
        <dbReference type="ARBA" id="ARBA00004496"/>
    </source>
</evidence>
<accession>A0A4R0XMQ9</accession>
<dbReference type="GO" id="GO:0005737">
    <property type="term" value="C:cytoplasm"/>
    <property type="evidence" value="ECO:0007669"/>
    <property type="project" value="UniProtKB-SubCell"/>
</dbReference>
<organism evidence="7 8">
    <name type="scientific">Mycoplasma marinum</name>
    <dbReference type="NCBI Taxonomy" id="1937190"/>
    <lineage>
        <taxon>Bacteria</taxon>
        <taxon>Bacillati</taxon>
        <taxon>Mycoplasmatota</taxon>
        <taxon>Mollicutes</taxon>
        <taxon>Mycoplasmataceae</taxon>
        <taxon>Mycoplasma</taxon>
    </lineage>
</organism>
<evidence type="ECO:0000256" key="5">
    <source>
        <dbReference type="ARBA" id="ARBA00023306"/>
    </source>
</evidence>
<dbReference type="InterPro" id="IPR019933">
    <property type="entry name" value="DivIVA_domain"/>
</dbReference>
<dbReference type="AlphaFoldDB" id="A0A4R0XMQ9"/>
<keyword evidence="4 6" id="KW-0175">Coiled coil</keyword>
<dbReference type="RefSeq" id="WP_131598205.1">
    <property type="nucleotide sequence ID" value="NZ_CBDBYK010000003.1"/>
</dbReference>
<evidence type="ECO:0000256" key="6">
    <source>
        <dbReference type="SAM" id="Coils"/>
    </source>
</evidence>
<dbReference type="Pfam" id="PF05103">
    <property type="entry name" value="DivIVA"/>
    <property type="match status" value="1"/>
</dbReference>
<comment type="caution">
    <text evidence="7">The sequence shown here is derived from an EMBL/GenBank/DDBJ whole genome shotgun (WGS) entry which is preliminary data.</text>
</comment>